<dbReference type="EMBL" id="SODU01000001">
    <property type="protein sequence ID" value="TDW95198.1"/>
    <property type="molecule type" value="Genomic_DNA"/>
</dbReference>
<reference evidence="2 3" key="1">
    <citation type="submission" date="2019-03" db="EMBL/GenBank/DDBJ databases">
        <title>Genomic Encyclopedia of Type Strains, Phase III (KMG-III): the genomes of soil and plant-associated and newly described type strains.</title>
        <authorList>
            <person name="Whitman W."/>
        </authorList>
    </citation>
    <scope>NUCLEOTIDE SEQUENCE [LARGE SCALE GENOMIC DNA]</scope>
    <source>
        <strain evidence="2 3">VKMAc-2574</strain>
    </source>
</reference>
<proteinExistence type="predicted"/>
<comment type="caution">
    <text evidence="2">The sequence shown here is derived from an EMBL/GenBank/DDBJ whole genome shotgun (WGS) entry which is preliminary data.</text>
</comment>
<dbReference type="PANTHER" id="PTHR21621:SF0">
    <property type="entry name" value="BETA-CITRYLGLUTAMATE SYNTHASE B-RELATED"/>
    <property type="match status" value="1"/>
</dbReference>
<evidence type="ECO:0000313" key="3">
    <source>
        <dbReference type="Proteomes" id="UP000295060"/>
    </source>
</evidence>
<evidence type="ECO:0000313" key="2">
    <source>
        <dbReference type="EMBL" id="TDW95198.1"/>
    </source>
</evidence>
<gene>
    <name evidence="2" type="ORF">EV137_2532</name>
</gene>
<keyword evidence="3" id="KW-1185">Reference proteome</keyword>
<dbReference type="Pfam" id="PF21068">
    <property type="entry name" value="ATPgraspMvdD"/>
    <property type="match status" value="1"/>
</dbReference>
<accession>A0ABY2FQI6</accession>
<protein>
    <submittedName>
        <fullName evidence="2">ATP-grasp ribosomal peptide maturase</fullName>
    </submittedName>
</protein>
<dbReference type="Proteomes" id="UP000295060">
    <property type="component" value="Unassembled WGS sequence"/>
</dbReference>
<dbReference type="Gene3D" id="3.30.470.20">
    <property type="entry name" value="ATP-grasp fold, B domain"/>
    <property type="match status" value="1"/>
</dbReference>
<evidence type="ECO:0000259" key="1">
    <source>
        <dbReference type="Pfam" id="PF21068"/>
    </source>
</evidence>
<name>A0ABY2FQI6_9ACTN</name>
<dbReference type="RefSeq" id="WP_375372027.1">
    <property type="nucleotide sequence ID" value="NZ_SODU01000001.1"/>
</dbReference>
<feature type="domain" description="MvdD-like pre-ATP grasp" evidence="1">
    <location>
        <begin position="7"/>
        <end position="124"/>
    </location>
</feature>
<sequence length="326" mass="35453">MPQPARILVLTHEDDPTADVVLHELNARGTSFVRCDPGDFPAFGLRLTARLDPGGAGWDGRLIGAPREIDLTALRAVYYRRPSEFRLPGGGTPSEEAFARTQARHGFSGILNGLPEVMWLNHPAAMADARVKPHQLAVATRCGLQVPATLITNEPTAVGDFARSVGGRIITKSLATMVTVDDDHGSGVLYTAEVAEDLWSDPGISATAHLFQELVPGIDVRMTVVAGQFFAAEIHPTDPEGPIDIRAHHEQVSYRVVDVPADVRRSVLDLLRELRLTFAALDFRIVPGRGWVFLEANPNGQWAFIPELRAPIADAITDLLETNADE</sequence>
<dbReference type="PANTHER" id="PTHR21621">
    <property type="entry name" value="RIBOSOMAL PROTEIN S6 MODIFICATION PROTEIN"/>
    <property type="match status" value="1"/>
</dbReference>
<dbReference type="InterPro" id="IPR048936">
    <property type="entry name" value="MvdD-like_ATPgrasp"/>
</dbReference>
<dbReference type="SUPFAM" id="SSF56059">
    <property type="entry name" value="Glutathione synthetase ATP-binding domain-like"/>
    <property type="match status" value="1"/>
</dbReference>
<organism evidence="2 3">
    <name type="scientific">Kribbella pratensis</name>
    <dbReference type="NCBI Taxonomy" id="2512112"/>
    <lineage>
        <taxon>Bacteria</taxon>
        <taxon>Bacillati</taxon>
        <taxon>Actinomycetota</taxon>
        <taxon>Actinomycetes</taxon>
        <taxon>Propionibacteriales</taxon>
        <taxon>Kribbellaceae</taxon>
        <taxon>Kribbella</taxon>
    </lineage>
</organism>